<comment type="catalytic activity">
    <reaction evidence="9">
        <text>adenosine + H2O + H(+) = inosine + NH4(+)</text>
        <dbReference type="Rhea" id="RHEA:24408"/>
        <dbReference type="ChEBI" id="CHEBI:15377"/>
        <dbReference type="ChEBI" id="CHEBI:15378"/>
        <dbReference type="ChEBI" id="CHEBI:16335"/>
        <dbReference type="ChEBI" id="CHEBI:17596"/>
        <dbReference type="ChEBI" id="CHEBI:28938"/>
        <dbReference type="EC" id="3.5.4.4"/>
    </reaction>
    <physiologicalReaction direction="left-to-right" evidence="9">
        <dbReference type="Rhea" id="RHEA:24409"/>
    </physiologicalReaction>
</comment>
<protein>
    <submittedName>
        <fullName evidence="12">Polyphenol oxidase</fullName>
    </submittedName>
</protein>
<evidence type="ECO:0000256" key="2">
    <source>
        <dbReference type="ARBA" id="ARBA00003215"/>
    </source>
</evidence>
<reference evidence="12 13" key="1">
    <citation type="submission" date="2024-02" db="EMBL/GenBank/DDBJ databases">
        <title>Lysinimicrobium sediminis NBRC 112286.</title>
        <authorList>
            <person name="Ichikawa N."/>
            <person name="Katano-Makiyama Y."/>
            <person name="Hidaka K."/>
        </authorList>
    </citation>
    <scope>NUCLEOTIDE SEQUENCE [LARGE SCALE GENOMIC DNA]</scope>
    <source>
        <strain evidence="12 13">NBRC 112286</strain>
    </source>
</reference>
<evidence type="ECO:0000256" key="4">
    <source>
        <dbReference type="ARBA" id="ARBA00022679"/>
    </source>
</evidence>
<comment type="catalytic activity">
    <reaction evidence="1">
        <text>inosine + phosphate = alpha-D-ribose 1-phosphate + hypoxanthine</text>
        <dbReference type="Rhea" id="RHEA:27646"/>
        <dbReference type="ChEBI" id="CHEBI:17368"/>
        <dbReference type="ChEBI" id="CHEBI:17596"/>
        <dbReference type="ChEBI" id="CHEBI:43474"/>
        <dbReference type="ChEBI" id="CHEBI:57720"/>
        <dbReference type="EC" id="2.4.2.1"/>
    </reaction>
    <physiologicalReaction direction="left-to-right" evidence="1">
        <dbReference type="Rhea" id="RHEA:27647"/>
    </physiologicalReaction>
</comment>
<evidence type="ECO:0000256" key="3">
    <source>
        <dbReference type="ARBA" id="ARBA00007353"/>
    </source>
</evidence>
<evidence type="ECO:0000256" key="10">
    <source>
        <dbReference type="ARBA" id="ARBA00048968"/>
    </source>
</evidence>
<dbReference type="InterPro" id="IPR003730">
    <property type="entry name" value="Cu_polyphenol_OxRdtase"/>
</dbReference>
<keyword evidence="4" id="KW-0808">Transferase</keyword>
<keyword evidence="13" id="KW-1185">Reference proteome</keyword>
<dbReference type="InterPro" id="IPR011324">
    <property type="entry name" value="Cytotoxic_necrot_fac-like_cat"/>
</dbReference>
<evidence type="ECO:0000256" key="1">
    <source>
        <dbReference type="ARBA" id="ARBA00000553"/>
    </source>
</evidence>
<name>A0ABP9WGB4_9MICO</name>
<dbReference type="EMBL" id="BAABRR010000005">
    <property type="protein sequence ID" value="GAA5518734.1"/>
    <property type="molecule type" value="Genomic_DNA"/>
</dbReference>
<keyword evidence="5" id="KW-0479">Metal-binding</keyword>
<evidence type="ECO:0000256" key="7">
    <source>
        <dbReference type="ARBA" id="ARBA00022833"/>
    </source>
</evidence>
<comment type="catalytic activity">
    <reaction evidence="10">
        <text>adenosine + phosphate = alpha-D-ribose 1-phosphate + adenine</text>
        <dbReference type="Rhea" id="RHEA:27642"/>
        <dbReference type="ChEBI" id="CHEBI:16335"/>
        <dbReference type="ChEBI" id="CHEBI:16708"/>
        <dbReference type="ChEBI" id="CHEBI:43474"/>
        <dbReference type="ChEBI" id="CHEBI:57720"/>
        <dbReference type="EC" id="2.4.2.1"/>
    </reaction>
    <physiologicalReaction direction="left-to-right" evidence="10">
        <dbReference type="Rhea" id="RHEA:27643"/>
    </physiologicalReaction>
</comment>
<accession>A0ABP9WGB4</accession>
<dbReference type="PANTHER" id="PTHR30616">
    <property type="entry name" value="UNCHARACTERIZED PROTEIN YFIH"/>
    <property type="match status" value="1"/>
</dbReference>
<evidence type="ECO:0000256" key="9">
    <source>
        <dbReference type="ARBA" id="ARBA00047989"/>
    </source>
</evidence>
<evidence type="ECO:0000256" key="5">
    <source>
        <dbReference type="ARBA" id="ARBA00022723"/>
    </source>
</evidence>
<dbReference type="Proteomes" id="UP001426770">
    <property type="component" value="Unassembled WGS sequence"/>
</dbReference>
<comment type="function">
    <text evidence="2">Purine nucleoside enzyme that catalyzes the phosphorolysis of adenosine and inosine nucleosides, yielding D-ribose 1-phosphate and the respective free bases, adenine and hypoxanthine. Also catalyzes the phosphorolysis of S-methyl-5'-thioadenosine into adenine and S-methyl-5-thio-alpha-D-ribose 1-phosphate. Also has adenosine deaminase activity.</text>
</comment>
<comment type="caution">
    <text evidence="12">The sequence shown here is derived from an EMBL/GenBank/DDBJ whole genome shotgun (WGS) entry which is preliminary data.</text>
</comment>
<proteinExistence type="inferred from homology"/>
<dbReference type="PANTHER" id="PTHR30616:SF2">
    <property type="entry name" value="PURINE NUCLEOSIDE PHOSPHORYLASE LACC1"/>
    <property type="match status" value="1"/>
</dbReference>
<dbReference type="InterPro" id="IPR038371">
    <property type="entry name" value="Cu_polyphenol_OxRdtase_sf"/>
</dbReference>
<sequence length="227" mass="23092">MAPYASLNVATHVGDAQEAVALNRATVSAAAGAPVSFLTAVHGIGVVEVTSPGEEPGPGDILVTCVPGVALAAIAADCLPILLHDTASGAVAAVHAGREGLRRGAIDAAVAALLDLRGPRARGDFSASIGPGICGRCYEVPAPMREEVAARHPAARAVTRTGSPALDLARAAEVRLGELGFSTVLRHRSCTAEDPRLFSHRRDGVTGRQAGVVVCGVSVPDRPRGRP</sequence>
<comment type="catalytic activity">
    <reaction evidence="11">
        <text>S-methyl-5'-thioadenosine + phosphate = 5-(methylsulfanyl)-alpha-D-ribose 1-phosphate + adenine</text>
        <dbReference type="Rhea" id="RHEA:11852"/>
        <dbReference type="ChEBI" id="CHEBI:16708"/>
        <dbReference type="ChEBI" id="CHEBI:17509"/>
        <dbReference type="ChEBI" id="CHEBI:43474"/>
        <dbReference type="ChEBI" id="CHEBI:58533"/>
        <dbReference type="EC" id="2.4.2.28"/>
    </reaction>
    <physiologicalReaction direction="left-to-right" evidence="11">
        <dbReference type="Rhea" id="RHEA:11853"/>
    </physiologicalReaction>
</comment>
<keyword evidence="6" id="KW-0378">Hydrolase</keyword>
<evidence type="ECO:0000256" key="6">
    <source>
        <dbReference type="ARBA" id="ARBA00022801"/>
    </source>
</evidence>
<evidence type="ECO:0000313" key="12">
    <source>
        <dbReference type="EMBL" id="GAA5518734.1"/>
    </source>
</evidence>
<dbReference type="Gene3D" id="3.60.140.10">
    <property type="entry name" value="CNF1/YfiH-like putative cysteine hydrolases"/>
    <property type="match status" value="1"/>
</dbReference>
<gene>
    <name evidence="12" type="ORF">Lsed01_01167</name>
</gene>
<dbReference type="CDD" id="cd16833">
    <property type="entry name" value="YfiH"/>
    <property type="match status" value="1"/>
</dbReference>
<dbReference type="Pfam" id="PF02578">
    <property type="entry name" value="Cu-oxidase_4"/>
    <property type="match status" value="1"/>
</dbReference>
<keyword evidence="8" id="KW-0186">Copper</keyword>
<dbReference type="SUPFAM" id="SSF64438">
    <property type="entry name" value="CNF1/YfiH-like putative cysteine hydrolases"/>
    <property type="match status" value="1"/>
</dbReference>
<comment type="similarity">
    <text evidence="3">Belongs to the purine nucleoside phosphorylase YfiH/LACC1 family.</text>
</comment>
<evidence type="ECO:0000313" key="13">
    <source>
        <dbReference type="Proteomes" id="UP001426770"/>
    </source>
</evidence>
<evidence type="ECO:0000256" key="11">
    <source>
        <dbReference type="ARBA" id="ARBA00049893"/>
    </source>
</evidence>
<evidence type="ECO:0000256" key="8">
    <source>
        <dbReference type="ARBA" id="ARBA00023008"/>
    </source>
</evidence>
<organism evidence="12 13">
    <name type="scientific">Demequina sediminis</name>
    <dbReference type="NCBI Taxonomy" id="1930058"/>
    <lineage>
        <taxon>Bacteria</taxon>
        <taxon>Bacillati</taxon>
        <taxon>Actinomycetota</taxon>
        <taxon>Actinomycetes</taxon>
        <taxon>Micrococcales</taxon>
        <taxon>Demequinaceae</taxon>
        <taxon>Demequina</taxon>
    </lineage>
</organism>
<keyword evidence="7" id="KW-0862">Zinc</keyword>